<evidence type="ECO:0000313" key="3">
    <source>
        <dbReference type="Proteomes" id="UP001549920"/>
    </source>
</evidence>
<gene>
    <name evidence="2" type="ORF">ABMA27_015028</name>
</gene>
<keyword evidence="3" id="KW-1185">Reference proteome</keyword>
<dbReference type="PANTHER" id="PTHR21505:SF8">
    <property type="entry name" value="DPT-YFP REPRESSOR BY OVEREXPRESSION, ISOFORM D-RELATED"/>
    <property type="match status" value="1"/>
</dbReference>
<evidence type="ECO:0000259" key="1">
    <source>
        <dbReference type="PROSITE" id="PS51029"/>
    </source>
</evidence>
<organism evidence="2 3">
    <name type="scientific">Loxostege sticticalis</name>
    <name type="common">Beet webworm moth</name>
    <dbReference type="NCBI Taxonomy" id="481309"/>
    <lineage>
        <taxon>Eukaryota</taxon>
        <taxon>Metazoa</taxon>
        <taxon>Ecdysozoa</taxon>
        <taxon>Arthropoda</taxon>
        <taxon>Hexapoda</taxon>
        <taxon>Insecta</taxon>
        <taxon>Pterygota</taxon>
        <taxon>Neoptera</taxon>
        <taxon>Endopterygota</taxon>
        <taxon>Lepidoptera</taxon>
        <taxon>Glossata</taxon>
        <taxon>Ditrysia</taxon>
        <taxon>Pyraloidea</taxon>
        <taxon>Crambidae</taxon>
        <taxon>Pyraustinae</taxon>
        <taxon>Loxostege</taxon>
    </lineage>
</organism>
<accession>A0ABR3IB04</accession>
<dbReference type="PROSITE" id="PS51029">
    <property type="entry name" value="MADF"/>
    <property type="match status" value="1"/>
</dbReference>
<dbReference type="SMART" id="SM00595">
    <property type="entry name" value="MADF"/>
    <property type="match status" value="1"/>
</dbReference>
<sequence length="211" mass="24252">MASTSSGRVIMTEFIEKYRNSECLWKVTDKNYKTKQHRQKALEELLLILKKIDSTANLDSVTKKINSMRSAFNKEHNKVKAACRSGIGAEDEYIPKLWYYDLLLFLNERDTEVGSSRDINAILNEENDKDKDQIFEKRRVSFSYNCSILVLHDVSSEISSANKTQGSSTIFGRSLIYIKNRRQPATLPCGIDAFNILQSERTWLIILEVLS</sequence>
<proteinExistence type="predicted"/>
<feature type="domain" description="MADF" evidence="1">
    <location>
        <begin position="13"/>
        <end position="111"/>
    </location>
</feature>
<dbReference type="Pfam" id="PF10545">
    <property type="entry name" value="MADF_DNA_bdg"/>
    <property type="match status" value="1"/>
</dbReference>
<name>A0ABR3IB04_LOXSC</name>
<reference evidence="2 3" key="1">
    <citation type="submission" date="2024-06" db="EMBL/GenBank/DDBJ databases">
        <title>A chromosome-level genome assembly of beet webworm, Loxostege sticticalis.</title>
        <authorList>
            <person name="Zhang Y."/>
        </authorList>
    </citation>
    <scope>NUCLEOTIDE SEQUENCE [LARGE SCALE GENOMIC DNA]</scope>
    <source>
        <strain evidence="2">AQ026</strain>
        <tissue evidence="2">Whole body</tissue>
    </source>
</reference>
<comment type="caution">
    <text evidence="2">The sequence shown here is derived from an EMBL/GenBank/DDBJ whole genome shotgun (WGS) entry which is preliminary data.</text>
</comment>
<protein>
    <recommendedName>
        <fullName evidence="1">MADF domain-containing protein</fullName>
    </recommendedName>
</protein>
<dbReference type="InterPro" id="IPR006578">
    <property type="entry name" value="MADF-dom"/>
</dbReference>
<evidence type="ECO:0000313" key="2">
    <source>
        <dbReference type="EMBL" id="KAL0893448.1"/>
    </source>
</evidence>
<dbReference type="PANTHER" id="PTHR21505">
    <property type="entry name" value="MADF DOMAIN-CONTAINING PROTEIN-RELATED"/>
    <property type="match status" value="1"/>
</dbReference>
<dbReference type="Proteomes" id="UP001549920">
    <property type="component" value="Unassembled WGS sequence"/>
</dbReference>
<dbReference type="EMBL" id="JBEUOH010000006">
    <property type="protein sequence ID" value="KAL0893448.1"/>
    <property type="molecule type" value="Genomic_DNA"/>
</dbReference>